<sequence>MRWHTYIWPELEYVDGIDTPENREKALRDPRNPYAQCVWKIADYDQADQQAVTVRFADGAIATHAMVTNTPRALRKVHIIGTEGEIMGCFEDSAFSLYHRDLRPDCEFTVERIDTGNQGDTAGVFGGHGGGDLRLMEDFIDLLDGRPTSISRTILSDSINGHKLVFLADEAMQSNRVIPFSPR</sequence>
<protein>
    <submittedName>
        <fullName evidence="1">Uncharacterized protein</fullName>
    </submittedName>
</protein>
<proteinExistence type="predicted"/>
<accession>A0A645EQU0</accession>
<evidence type="ECO:0000313" key="1">
    <source>
        <dbReference type="EMBL" id="MPN04395.1"/>
    </source>
</evidence>
<dbReference type="EMBL" id="VSSQ01050309">
    <property type="protein sequence ID" value="MPN04395.1"/>
    <property type="molecule type" value="Genomic_DNA"/>
</dbReference>
<comment type="caution">
    <text evidence="1">The sequence shown here is derived from an EMBL/GenBank/DDBJ whole genome shotgun (WGS) entry which is preliminary data.</text>
</comment>
<organism evidence="1">
    <name type="scientific">bioreactor metagenome</name>
    <dbReference type="NCBI Taxonomy" id="1076179"/>
    <lineage>
        <taxon>unclassified sequences</taxon>
        <taxon>metagenomes</taxon>
        <taxon>ecological metagenomes</taxon>
    </lineage>
</organism>
<dbReference type="AlphaFoldDB" id="A0A645EQU0"/>
<dbReference type="Gene3D" id="3.30.360.10">
    <property type="entry name" value="Dihydrodipicolinate Reductase, domain 2"/>
    <property type="match status" value="1"/>
</dbReference>
<name>A0A645EQU0_9ZZZZ</name>
<dbReference type="SUPFAM" id="SSF55347">
    <property type="entry name" value="Glyceraldehyde-3-phosphate dehydrogenase-like, C-terminal domain"/>
    <property type="match status" value="1"/>
</dbReference>
<reference evidence="1" key="1">
    <citation type="submission" date="2019-08" db="EMBL/GenBank/DDBJ databases">
        <authorList>
            <person name="Kucharzyk K."/>
            <person name="Murdoch R.W."/>
            <person name="Higgins S."/>
            <person name="Loffler F."/>
        </authorList>
    </citation>
    <scope>NUCLEOTIDE SEQUENCE</scope>
</reference>
<gene>
    <name evidence="1" type="ORF">SDC9_151633</name>
</gene>